<dbReference type="AlphaFoldDB" id="A0A6S7KA27"/>
<dbReference type="PANTHER" id="PTHR35170:SF1">
    <property type="entry name" value="PROTEIN DD3-3"/>
    <property type="match status" value="1"/>
</dbReference>
<comment type="caution">
    <text evidence="1">The sequence shown here is derived from an EMBL/GenBank/DDBJ whole genome shotgun (WGS) entry which is preliminary data.</text>
</comment>
<proteinExistence type="predicted"/>
<sequence>MNSPDVSYPLEDTENTLFDKATVIDAPDADDEQPETGADIAIAMATAGHFKTAAAVPNPFTVEDCNEQEAQQLDCYPPSYHGLLLQLQPGVYYYMCSRNNNFTNRNQKASITVVEE</sequence>
<dbReference type="OrthoDB" id="167398at2759"/>
<dbReference type="Proteomes" id="UP001152795">
    <property type="component" value="Unassembled WGS sequence"/>
</dbReference>
<reference evidence="1" key="1">
    <citation type="submission" date="2020-04" db="EMBL/GenBank/DDBJ databases">
        <authorList>
            <person name="Alioto T."/>
            <person name="Alioto T."/>
            <person name="Gomez Garrido J."/>
        </authorList>
    </citation>
    <scope>NUCLEOTIDE SEQUENCE</scope>
    <source>
        <strain evidence="1">A484AB</strain>
    </source>
</reference>
<dbReference type="InterPro" id="IPR053320">
    <property type="entry name" value="Protein_DD3-3_O-glyco"/>
</dbReference>
<accession>A0A6S7KA27</accession>
<dbReference type="EMBL" id="CACRXK020029721">
    <property type="protein sequence ID" value="CAB4042225.1"/>
    <property type="molecule type" value="Genomic_DNA"/>
</dbReference>
<evidence type="ECO:0000313" key="2">
    <source>
        <dbReference type="Proteomes" id="UP001152795"/>
    </source>
</evidence>
<gene>
    <name evidence="1" type="ORF">PACLA_8A044637</name>
</gene>
<name>A0A6S7KA27_PARCT</name>
<protein>
    <submittedName>
        <fullName evidence="1">Uncharacterized protein</fullName>
    </submittedName>
</protein>
<keyword evidence="2" id="KW-1185">Reference proteome</keyword>
<dbReference type="PANTHER" id="PTHR35170">
    <property type="entry name" value="PROTEIN DD3-3"/>
    <property type="match status" value="1"/>
</dbReference>
<evidence type="ECO:0000313" key="1">
    <source>
        <dbReference type="EMBL" id="CAB4042225.1"/>
    </source>
</evidence>
<organism evidence="1 2">
    <name type="scientific">Paramuricea clavata</name>
    <name type="common">Red gorgonian</name>
    <name type="synonym">Violescent sea-whip</name>
    <dbReference type="NCBI Taxonomy" id="317549"/>
    <lineage>
        <taxon>Eukaryota</taxon>
        <taxon>Metazoa</taxon>
        <taxon>Cnidaria</taxon>
        <taxon>Anthozoa</taxon>
        <taxon>Octocorallia</taxon>
        <taxon>Malacalcyonacea</taxon>
        <taxon>Plexauridae</taxon>
        <taxon>Paramuricea</taxon>
    </lineage>
</organism>